<proteinExistence type="predicted"/>
<feature type="domain" description="HD" evidence="1">
    <location>
        <begin position="21"/>
        <end position="102"/>
    </location>
</feature>
<accession>A0A644ZYU8</accession>
<evidence type="ECO:0000259" key="1">
    <source>
        <dbReference type="Pfam" id="PF01966"/>
    </source>
</evidence>
<organism evidence="2">
    <name type="scientific">bioreactor metagenome</name>
    <dbReference type="NCBI Taxonomy" id="1076179"/>
    <lineage>
        <taxon>unclassified sequences</taxon>
        <taxon>metagenomes</taxon>
        <taxon>ecological metagenomes</taxon>
    </lineage>
</organism>
<dbReference type="NCBIfam" id="TIGR00277">
    <property type="entry name" value="HDIG"/>
    <property type="match status" value="1"/>
</dbReference>
<dbReference type="SUPFAM" id="SSF109604">
    <property type="entry name" value="HD-domain/PDEase-like"/>
    <property type="match status" value="1"/>
</dbReference>
<comment type="caution">
    <text evidence="2">The sequence shown here is derived from an EMBL/GenBank/DDBJ whole genome shotgun (WGS) entry which is preliminary data.</text>
</comment>
<dbReference type="InterPro" id="IPR006675">
    <property type="entry name" value="HDIG_dom"/>
</dbReference>
<sequence>MKTREHYLNLLKAHISNPKMIAHCLASEAVMRALAVRLGEDVEKWGLAGLMHDLDVEITNGDSYKHGNIASGMLREEGFPEDAVEAILLHNEKATGRVRSERFHHALAAGETITGLIFAVALVYPDKKISSVKTKSVVKRMKERLFAASVHRENILECGKLGIPLDEFAELAIGALAPIETELGF</sequence>
<evidence type="ECO:0000313" key="2">
    <source>
        <dbReference type="EMBL" id="MPM45111.1"/>
    </source>
</evidence>
<dbReference type="Gene3D" id="1.10.3210.10">
    <property type="entry name" value="Hypothetical protein af1432"/>
    <property type="match status" value="1"/>
</dbReference>
<dbReference type="Pfam" id="PF01966">
    <property type="entry name" value="HD"/>
    <property type="match status" value="1"/>
</dbReference>
<gene>
    <name evidence="2" type="ORF">SDC9_91796</name>
</gene>
<dbReference type="PANTHER" id="PTHR38659">
    <property type="entry name" value="METAL-DEPENDENT PHOSPHOHYDROLASE"/>
    <property type="match status" value="1"/>
</dbReference>
<protein>
    <recommendedName>
        <fullName evidence="1">HD domain-containing protein</fullName>
    </recommendedName>
</protein>
<dbReference type="EMBL" id="VSSQ01010746">
    <property type="protein sequence ID" value="MPM45111.1"/>
    <property type="molecule type" value="Genomic_DNA"/>
</dbReference>
<dbReference type="AlphaFoldDB" id="A0A644ZYU8"/>
<dbReference type="InterPro" id="IPR006674">
    <property type="entry name" value="HD_domain"/>
</dbReference>
<name>A0A644ZYU8_9ZZZZ</name>
<reference evidence="2" key="1">
    <citation type="submission" date="2019-08" db="EMBL/GenBank/DDBJ databases">
        <authorList>
            <person name="Kucharzyk K."/>
            <person name="Murdoch R.W."/>
            <person name="Higgins S."/>
            <person name="Loffler F."/>
        </authorList>
    </citation>
    <scope>NUCLEOTIDE SEQUENCE</scope>
</reference>
<dbReference type="PANTHER" id="PTHR38659:SF1">
    <property type="entry name" value="METAL DEPENDENT PHOSPHOHYDROLASE"/>
    <property type="match status" value="1"/>
</dbReference>